<sequence>MREVFQQELAEVQTRLVSISEAVETAIKLSHEALHSSDVQLAEKVIASDVNIDEQVDSLDEYSIDIMARQGPVARDLRIVVSSLRISASLERMGDLARHIATLSRYRFPEEVVPGTLAETFREMGQLDIQIAGLLVELLKTESVDVGDRIRQLDDEVDALHQRVFDVVLSDDWNEPSTVTVDMVLGSRYHERFADHAVSIAKKMNYLATGEWTEAEDDAE</sequence>
<dbReference type="GO" id="GO:0006817">
    <property type="term" value="P:phosphate ion transport"/>
    <property type="evidence" value="ECO:0007669"/>
    <property type="project" value="UniProtKB-KW"/>
</dbReference>
<evidence type="ECO:0000259" key="8">
    <source>
        <dbReference type="Pfam" id="PF01895"/>
    </source>
</evidence>
<comment type="subcellular location">
    <subcellularLocation>
        <location evidence="1 7">Cytoplasm</location>
    </subcellularLocation>
</comment>
<dbReference type="GeneID" id="303171776"/>
<protein>
    <recommendedName>
        <fullName evidence="7">Phosphate-specific transport system accessory protein PhoU</fullName>
    </recommendedName>
</protein>
<keyword evidence="6 7" id="KW-0592">Phosphate transport</keyword>
<feature type="domain" description="PhoU" evidence="8">
    <location>
        <begin position="18"/>
        <end position="102"/>
    </location>
</feature>
<comment type="similarity">
    <text evidence="2 7">Belongs to the PhoU family.</text>
</comment>
<comment type="subunit">
    <text evidence="3 7">Homodimer.</text>
</comment>
<keyword evidence="4 7" id="KW-0813">Transport</keyword>
<dbReference type="RefSeq" id="WP_086990324.1">
    <property type="nucleotide sequence ID" value="NZ_FUHU01000004.1"/>
</dbReference>
<evidence type="ECO:0000256" key="6">
    <source>
        <dbReference type="ARBA" id="ARBA00022592"/>
    </source>
</evidence>
<proteinExistence type="inferred from homology"/>
<name>A0A1R4EUQ0_9MICO</name>
<dbReference type="InterPro" id="IPR038078">
    <property type="entry name" value="PhoU-like_sf"/>
</dbReference>
<reference evidence="9 10" key="1">
    <citation type="submission" date="2017-02" db="EMBL/GenBank/DDBJ databases">
        <authorList>
            <person name="Peterson S.W."/>
        </authorList>
    </citation>
    <scope>NUCLEOTIDE SEQUENCE [LARGE SCALE GENOMIC DNA]</scope>
    <source>
        <strain evidence="9 10">LMG 22410</strain>
    </source>
</reference>
<dbReference type="SUPFAM" id="SSF109755">
    <property type="entry name" value="PhoU-like"/>
    <property type="match status" value="1"/>
</dbReference>
<evidence type="ECO:0000256" key="1">
    <source>
        <dbReference type="ARBA" id="ARBA00004496"/>
    </source>
</evidence>
<dbReference type="OrthoDB" id="9814256at2"/>
<dbReference type="PANTHER" id="PTHR42930">
    <property type="entry name" value="PHOSPHATE-SPECIFIC TRANSPORT SYSTEM ACCESSORY PROTEIN PHOU"/>
    <property type="match status" value="1"/>
</dbReference>
<evidence type="ECO:0000313" key="9">
    <source>
        <dbReference type="EMBL" id="SJM47331.1"/>
    </source>
</evidence>
<feature type="domain" description="PhoU" evidence="8">
    <location>
        <begin position="122"/>
        <end position="203"/>
    </location>
</feature>
<dbReference type="Gene3D" id="1.20.58.220">
    <property type="entry name" value="Phosphate transport system protein phou homolog 2, domain 2"/>
    <property type="match status" value="1"/>
</dbReference>
<dbReference type="GO" id="GO:0045936">
    <property type="term" value="P:negative regulation of phosphate metabolic process"/>
    <property type="evidence" value="ECO:0007669"/>
    <property type="project" value="InterPro"/>
</dbReference>
<dbReference type="AlphaFoldDB" id="A0A1R4EUQ0"/>
<organism evidence="9 10">
    <name type="scientific">Agrococcus casei LMG 22410</name>
    <dbReference type="NCBI Taxonomy" id="1255656"/>
    <lineage>
        <taxon>Bacteria</taxon>
        <taxon>Bacillati</taxon>
        <taxon>Actinomycetota</taxon>
        <taxon>Actinomycetes</taxon>
        <taxon>Micrococcales</taxon>
        <taxon>Microbacteriaceae</taxon>
        <taxon>Agrococcus</taxon>
    </lineage>
</organism>
<accession>A0A1R4EUQ0</accession>
<evidence type="ECO:0000256" key="5">
    <source>
        <dbReference type="ARBA" id="ARBA00022490"/>
    </source>
</evidence>
<evidence type="ECO:0000256" key="3">
    <source>
        <dbReference type="ARBA" id="ARBA00011738"/>
    </source>
</evidence>
<keyword evidence="10" id="KW-1185">Reference proteome</keyword>
<dbReference type="InterPro" id="IPR028366">
    <property type="entry name" value="PhoU"/>
</dbReference>
<dbReference type="Pfam" id="PF01895">
    <property type="entry name" value="PhoU"/>
    <property type="match status" value="2"/>
</dbReference>
<dbReference type="FunFam" id="1.20.58.220:FF:000004">
    <property type="entry name" value="Phosphate-specific transport system accessory protein PhoU"/>
    <property type="match status" value="1"/>
</dbReference>
<evidence type="ECO:0000256" key="2">
    <source>
        <dbReference type="ARBA" id="ARBA00008107"/>
    </source>
</evidence>
<dbReference type="NCBIfam" id="TIGR02135">
    <property type="entry name" value="phoU_full"/>
    <property type="match status" value="1"/>
</dbReference>
<dbReference type="GO" id="GO:0030643">
    <property type="term" value="P:intracellular phosphate ion homeostasis"/>
    <property type="evidence" value="ECO:0007669"/>
    <property type="project" value="InterPro"/>
</dbReference>
<dbReference type="InterPro" id="IPR026022">
    <property type="entry name" value="PhoU_dom"/>
</dbReference>
<dbReference type="Proteomes" id="UP000195787">
    <property type="component" value="Unassembled WGS sequence"/>
</dbReference>
<dbReference type="EMBL" id="FUHU01000004">
    <property type="protein sequence ID" value="SJM47331.1"/>
    <property type="molecule type" value="Genomic_DNA"/>
</dbReference>
<dbReference type="PIRSF" id="PIRSF003107">
    <property type="entry name" value="PhoU"/>
    <property type="match status" value="1"/>
</dbReference>
<comment type="function">
    <text evidence="7">Plays a role in the regulation of phosphate uptake.</text>
</comment>
<gene>
    <name evidence="9" type="ORF">CZ674_00975</name>
</gene>
<keyword evidence="5 7" id="KW-0963">Cytoplasm</keyword>
<evidence type="ECO:0000256" key="7">
    <source>
        <dbReference type="PIRNR" id="PIRNR003107"/>
    </source>
</evidence>
<dbReference type="GO" id="GO:0005737">
    <property type="term" value="C:cytoplasm"/>
    <property type="evidence" value="ECO:0007669"/>
    <property type="project" value="UniProtKB-SubCell"/>
</dbReference>
<dbReference type="PANTHER" id="PTHR42930:SF3">
    <property type="entry name" value="PHOSPHATE-SPECIFIC TRANSPORT SYSTEM ACCESSORY PROTEIN PHOU"/>
    <property type="match status" value="1"/>
</dbReference>
<evidence type="ECO:0000256" key="4">
    <source>
        <dbReference type="ARBA" id="ARBA00022448"/>
    </source>
</evidence>
<evidence type="ECO:0000313" key="10">
    <source>
        <dbReference type="Proteomes" id="UP000195787"/>
    </source>
</evidence>